<dbReference type="EMBL" id="CP002608">
    <property type="protein sequence ID" value="AEB41996.1"/>
    <property type="molecule type" value="Genomic_DNA"/>
</dbReference>
<comment type="pathway">
    <text evidence="1 8">Amino-acid biosynthesis; L-tryptophan biosynthesis; L-tryptophan from chorismate: step 5/5.</text>
</comment>
<evidence type="ECO:0000256" key="5">
    <source>
        <dbReference type="ARBA" id="ARBA00023141"/>
    </source>
</evidence>
<accession>A0AA34RE11</accession>
<keyword evidence="6 8" id="KW-0456">Lyase</keyword>
<evidence type="ECO:0000256" key="9">
    <source>
        <dbReference type="RuleBase" id="RU003662"/>
    </source>
</evidence>
<dbReference type="HAMAP" id="MF_00131">
    <property type="entry name" value="Trp_synth_alpha"/>
    <property type="match status" value="1"/>
</dbReference>
<dbReference type="GO" id="GO:0004834">
    <property type="term" value="F:tryptophan synthase activity"/>
    <property type="evidence" value="ECO:0007669"/>
    <property type="project" value="UniProtKB-UniRule"/>
</dbReference>
<evidence type="ECO:0000256" key="3">
    <source>
        <dbReference type="ARBA" id="ARBA00022605"/>
    </source>
</evidence>
<organism evidence="10 11">
    <name type="scientific">Chlamydia pecorum (strain ATCC VR-628 / DSM 29919 / E58)</name>
    <name type="common">Chlamydophila pecorum</name>
    <dbReference type="NCBI Taxonomy" id="331635"/>
    <lineage>
        <taxon>Bacteria</taxon>
        <taxon>Pseudomonadati</taxon>
        <taxon>Chlamydiota</taxon>
        <taxon>Chlamydiia</taxon>
        <taxon>Chlamydiales</taxon>
        <taxon>Chlamydiaceae</taxon>
        <taxon>Chlamydia/Chlamydophila group</taxon>
        <taxon>Chlamydia</taxon>
    </lineage>
</organism>
<evidence type="ECO:0000313" key="10">
    <source>
        <dbReference type="EMBL" id="AEB41996.1"/>
    </source>
</evidence>
<evidence type="ECO:0000256" key="4">
    <source>
        <dbReference type="ARBA" id="ARBA00022822"/>
    </source>
</evidence>
<dbReference type="NCBIfam" id="TIGR00262">
    <property type="entry name" value="trpA"/>
    <property type="match status" value="1"/>
</dbReference>
<dbReference type="InterPro" id="IPR013785">
    <property type="entry name" value="Aldolase_TIM"/>
</dbReference>
<dbReference type="PROSITE" id="PS00167">
    <property type="entry name" value="TRP_SYNTHASE_ALPHA"/>
    <property type="match status" value="1"/>
</dbReference>
<dbReference type="GO" id="GO:0005829">
    <property type="term" value="C:cytosol"/>
    <property type="evidence" value="ECO:0007669"/>
    <property type="project" value="TreeGrafter"/>
</dbReference>
<evidence type="ECO:0000256" key="7">
    <source>
        <dbReference type="ARBA" id="ARBA00049047"/>
    </source>
</evidence>
<dbReference type="Pfam" id="PF00290">
    <property type="entry name" value="Trp_syntA"/>
    <property type="match status" value="1"/>
</dbReference>
<evidence type="ECO:0000256" key="8">
    <source>
        <dbReference type="HAMAP-Rule" id="MF_00131"/>
    </source>
</evidence>
<dbReference type="InterPro" id="IPR018204">
    <property type="entry name" value="Trp_synthase_alpha_AS"/>
</dbReference>
<sequence length="255" mass="28119">MHRIDETFKNKKPFIGYLTGGDGGLDYSVACAQALIRGGVDILEIGFPFSDPVADGPVIQKAHERALENRANSTMILEIARRIRESSEVPLVLFSYFNPLLQLGKEYLQQLKTVGYDAVLIVDLPIPFHDEIDPFLLEVLNIGLAPILLATPSSSDQRLSQISTYARGFLYYVSHKGTTGVRANLAEDFATQISRMRQHFSIPIVSGFGIGDRESAKEALECADGFVVGSAFVEKIGEKTPLEELTLFARSIDPR</sequence>
<dbReference type="SUPFAM" id="SSF51366">
    <property type="entry name" value="Ribulose-phoshate binding barrel"/>
    <property type="match status" value="1"/>
</dbReference>
<proteinExistence type="inferred from homology"/>
<keyword evidence="4 8" id="KW-0822">Tryptophan biosynthesis</keyword>
<comment type="subunit">
    <text evidence="2 8">Tetramer of two alpha and two beta chains.</text>
</comment>
<feature type="active site" description="Proton acceptor" evidence="8">
    <location>
        <position position="55"/>
    </location>
</feature>
<evidence type="ECO:0000313" key="11">
    <source>
        <dbReference type="Proteomes" id="UP000008305"/>
    </source>
</evidence>
<dbReference type="KEGG" id="cpm:G5S_1083"/>
<dbReference type="CDD" id="cd04724">
    <property type="entry name" value="Tryptophan_synthase_alpha"/>
    <property type="match status" value="1"/>
</dbReference>
<evidence type="ECO:0000256" key="6">
    <source>
        <dbReference type="ARBA" id="ARBA00023239"/>
    </source>
</evidence>
<keyword evidence="11" id="KW-1185">Reference proteome</keyword>
<dbReference type="InterPro" id="IPR002028">
    <property type="entry name" value="Trp_synthase_suA"/>
</dbReference>
<protein>
    <recommendedName>
        <fullName evidence="8">Tryptophan synthase alpha chain</fullName>
        <ecNumber evidence="8">4.2.1.20</ecNumber>
    </recommendedName>
</protein>
<keyword evidence="3 8" id="KW-0028">Amino-acid biosynthesis</keyword>
<evidence type="ECO:0000256" key="1">
    <source>
        <dbReference type="ARBA" id="ARBA00004733"/>
    </source>
</evidence>
<evidence type="ECO:0000256" key="2">
    <source>
        <dbReference type="ARBA" id="ARBA00011270"/>
    </source>
</evidence>
<reference evidence="10 11" key="1">
    <citation type="journal article" date="2011" name="J. Bacteriol.">
        <title>Genome sequence of the obligate intracellular animal pathogen Chlamydia pecorum E58.</title>
        <authorList>
            <person name="Mojica S."/>
            <person name="Huot Creasy H."/>
            <person name="Daugherty S."/>
            <person name="Read T.D."/>
            <person name="Kim T."/>
            <person name="Kaltenboeck B."/>
            <person name="Bavoil P."/>
            <person name="Myers G.S."/>
        </authorList>
    </citation>
    <scope>NUCLEOTIDE SEQUENCE [LARGE SCALE GENOMIC DNA]</scope>
    <source>
        <strain evidence="10 11">E58</strain>
    </source>
</reference>
<keyword evidence="5 8" id="KW-0057">Aromatic amino acid biosynthesis</keyword>
<comment type="catalytic activity">
    <reaction evidence="7 8">
        <text>(1S,2R)-1-C-(indol-3-yl)glycerol 3-phosphate + L-serine = D-glyceraldehyde 3-phosphate + L-tryptophan + H2O</text>
        <dbReference type="Rhea" id="RHEA:10532"/>
        <dbReference type="ChEBI" id="CHEBI:15377"/>
        <dbReference type="ChEBI" id="CHEBI:33384"/>
        <dbReference type="ChEBI" id="CHEBI:57912"/>
        <dbReference type="ChEBI" id="CHEBI:58866"/>
        <dbReference type="ChEBI" id="CHEBI:59776"/>
        <dbReference type="EC" id="4.2.1.20"/>
    </reaction>
</comment>
<dbReference type="EC" id="4.2.1.20" evidence="8"/>
<dbReference type="PANTHER" id="PTHR43406:SF1">
    <property type="entry name" value="TRYPTOPHAN SYNTHASE ALPHA CHAIN, CHLOROPLASTIC"/>
    <property type="match status" value="1"/>
</dbReference>
<comment type="function">
    <text evidence="8">The alpha subunit is responsible for the aldol cleavage of indoleglycerol phosphate to indole and glyceraldehyde 3-phosphate.</text>
</comment>
<name>A0AA34RE11_CHLPE</name>
<dbReference type="AlphaFoldDB" id="A0AA34RE11"/>
<dbReference type="InterPro" id="IPR011060">
    <property type="entry name" value="RibuloseP-bd_barrel"/>
</dbReference>
<dbReference type="Proteomes" id="UP000008305">
    <property type="component" value="Chromosome"/>
</dbReference>
<feature type="active site" description="Proton acceptor" evidence="8">
    <location>
        <position position="44"/>
    </location>
</feature>
<gene>
    <name evidence="8 10" type="primary">trpA</name>
    <name evidence="10" type="ordered locus">G5S_1083</name>
</gene>
<dbReference type="Gene3D" id="3.20.20.70">
    <property type="entry name" value="Aldolase class I"/>
    <property type="match status" value="1"/>
</dbReference>
<comment type="similarity">
    <text evidence="8 9">Belongs to the TrpA family.</text>
</comment>
<dbReference type="RefSeq" id="WP_013713074.1">
    <property type="nucleotide sequence ID" value="NC_015408.1"/>
</dbReference>
<dbReference type="PANTHER" id="PTHR43406">
    <property type="entry name" value="TRYPTOPHAN SYNTHASE, ALPHA CHAIN"/>
    <property type="match status" value="1"/>
</dbReference>